<keyword evidence="2" id="KW-1185">Reference proteome</keyword>
<dbReference type="AlphaFoldDB" id="A0A0V0ZQB7"/>
<evidence type="ECO:0000313" key="2">
    <source>
        <dbReference type="Proteomes" id="UP000054783"/>
    </source>
</evidence>
<comment type="caution">
    <text evidence="1">The sequence shown here is derived from an EMBL/GenBank/DDBJ whole genome shotgun (WGS) entry which is preliminary data.</text>
</comment>
<dbReference type="Proteomes" id="UP000054783">
    <property type="component" value="Unassembled WGS sequence"/>
</dbReference>
<sequence>MLGHIEEFDISKLKEWMVLGWCAWTINGSSLMDRPAQASENRKQRGTKTKKLKTLQYTGGTVY</sequence>
<name>A0A0V0ZQB7_9BILA</name>
<gene>
    <name evidence="1" type="ORF">T12_12381</name>
</gene>
<reference evidence="1 2" key="1">
    <citation type="submission" date="2015-01" db="EMBL/GenBank/DDBJ databases">
        <title>Evolution of Trichinella species and genotypes.</title>
        <authorList>
            <person name="Korhonen P.K."/>
            <person name="Edoardo P."/>
            <person name="Giuseppe L.R."/>
            <person name="Gasser R.B."/>
        </authorList>
    </citation>
    <scope>NUCLEOTIDE SEQUENCE [LARGE SCALE GENOMIC DNA]</scope>
    <source>
        <strain evidence="1">ISS2496</strain>
    </source>
</reference>
<evidence type="ECO:0000313" key="1">
    <source>
        <dbReference type="EMBL" id="KRY14690.1"/>
    </source>
</evidence>
<accession>A0A0V0ZQB7</accession>
<organism evidence="1 2">
    <name type="scientific">Trichinella patagoniensis</name>
    <dbReference type="NCBI Taxonomy" id="990121"/>
    <lineage>
        <taxon>Eukaryota</taxon>
        <taxon>Metazoa</taxon>
        <taxon>Ecdysozoa</taxon>
        <taxon>Nematoda</taxon>
        <taxon>Enoplea</taxon>
        <taxon>Dorylaimia</taxon>
        <taxon>Trichinellida</taxon>
        <taxon>Trichinellidae</taxon>
        <taxon>Trichinella</taxon>
    </lineage>
</organism>
<proteinExistence type="predicted"/>
<protein>
    <submittedName>
        <fullName evidence="1">Uncharacterized protein</fullName>
    </submittedName>
</protein>
<dbReference type="EMBL" id="JYDQ01000110">
    <property type="protein sequence ID" value="KRY14690.1"/>
    <property type="molecule type" value="Genomic_DNA"/>
</dbReference>